<dbReference type="Pfam" id="PF11136">
    <property type="entry name" value="DUF2889"/>
    <property type="match status" value="1"/>
</dbReference>
<dbReference type="Proteomes" id="UP000298324">
    <property type="component" value="Unassembled WGS sequence"/>
</dbReference>
<protein>
    <recommendedName>
        <fullName evidence="3">DUF2889 domain-containing protein</fullName>
    </recommendedName>
</protein>
<keyword evidence="2" id="KW-1185">Reference proteome</keyword>
<reference evidence="1 2" key="1">
    <citation type="journal article" date="2018" name="Environ. Microbiol.">
        <title>Novel energy conservation strategies and behaviour of Pelotomaculum schinkii driving syntrophic propionate catabolism.</title>
        <authorList>
            <person name="Hidalgo-Ahumada C.A.P."/>
            <person name="Nobu M.K."/>
            <person name="Narihiro T."/>
            <person name="Tamaki H."/>
            <person name="Liu W.T."/>
            <person name="Kamagata Y."/>
            <person name="Stams A.J.M."/>
            <person name="Imachi H."/>
            <person name="Sousa D.Z."/>
        </authorList>
    </citation>
    <scope>NUCLEOTIDE SEQUENCE [LARGE SCALE GENOMIC DNA]</scope>
    <source>
        <strain evidence="1 2">HH</strain>
    </source>
</reference>
<evidence type="ECO:0008006" key="3">
    <source>
        <dbReference type="Google" id="ProtNLM"/>
    </source>
</evidence>
<dbReference type="AlphaFoldDB" id="A0A4Y7RBU4"/>
<dbReference type="RefSeq" id="WP_190258520.1">
    <property type="nucleotide sequence ID" value="NZ_QFGA01000002.1"/>
</dbReference>
<dbReference type="InterPro" id="IPR021312">
    <property type="entry name" value="DUF2889"/>
</dbReference>
<sequence>MKLIYQKSWFCSVKRIHSGELLAEASVLGTELEATGRLKADQTSFEIKDARWEVFRSPAGIFNGSQEAPGLKGTTAYFNVGRDLRREVGEHAGGLARELLAECVKGIIQSETFLFRERGFPTLKSYCEHWRKFQVDTCRYQSNLHRVTRWWNEYVDGLQHGLNLFNRSKNCAVYLLADGLIVHSGFSDSYHELGLLSRLDLAGRVEECSGSFLRAPDQVCFECALLPGRLKGLVLTECAKKQLSEIVGGPQGCEHLADLAEELRKAVAYTLANIRKGGVV</sequence>
<evidence type="ECO:0000313" key="1">
    <source>
        <dbReference type="EMBL" id="TEB05797.1"/>
    </source>
</evidence>
<comment type="caution">
    <text evidence="1">The sequence shown here is derived from an EMBL/GenBank/DDBJ whole genome shotgun (WGS) entry which is preliminary data.</text>
</comment>
<organism evidence="1 2">
    <name type="scientific">Pelotomaculum schinkii</name>
    <dbReference type="NCBI Taxonomy" id="78350"/>
    <lineage>
        <taxon>Bacteria</taxon>
        <taxon>Bacillati</taxon>
        <taxon>Bacillota</taxon>
        <taxon>Clostridia</taxon>
        <taxon>Eubacteriales</taxon>
        <taxon>Desulfotomaculaceae</taxon>
        <taxon>Pelotomaculum</taxon>
    </lineage>
</organism>
<accession>A0A4Y7RBU4</accession>
<gene>
    <name evidence="1" type="ORF">Psch_02838</name>
</gene>
<dbReference type="EMBL" id="QFGA01000002">
    <property type="protein sequence ID" value="TEB05797.1"/>
    <property type="molecule type" value="Genomic_DNA"/>
</dbReference>
<name>A0A4Y7RBU4_9FIRM</name>
<evidence type="ECO:0000313" key="2">
    <source>
        <dbReference type="Proteomes" id="UP000298324"/>
    </source>
</evidence>
<proteinExistence type="predicted"/>